<dbReference type="Proteomes" id="UP001321749">
    <property type="component" value="Unassembled WGS sequence"/>
</dbReference>
<evidence type="ECO:0000313" key="3">
    <source>
        <dbReference type="EMBL" id="KAK4456697.1"/>
    </source>
</evidence>
<reference evidence="3" key="1">
    <citation type="journal article" date="2023" name="Mol. Phylogenet. Evol.">
        <title>Genome-scale phylogeny and comparative genomics of the fungal order Sordariales.</title>
        <authorList>
            <person name="Hensen N."/>
            <person name="Bonometti L."/>
            <person name="Westerberg I."/>
            <person name="Brannstrom I.O."/>
            <person name="Guillou S."/>
            <person name="Cros-Aarteil S."/>
            <person name="Calhoun S."/>
            <person name="Haridas S."/>
            <person name="Kuo A."/>
            <person name="Mondo S."/>
            <person name="Pangilinan J."/>
            <person name="Riley R."/>
            <person name="LaButti K."/>
            <person name="Andreopoulos B."/>
            <person name="Lipzen A."/>
            <person name="Chen C."/>
            <person name="Yan M."/>
            <person name="Daum C."/>
            <person name="Ng V."/>
            <person name="Clum A."/>
            <person name="Steindorff A."/>
            <person name="Ohm R.A."/>
            <person name="Martin F."/>
            <person name="Silar P."/>
            <person name="Natvig D.O."/>
            <person name="Lalanne C."/>
            <person name="Gautier V."/>
            <person name="Ament-Velasquez S.L."/>
            <person name="Kruys A."/>
            <person name="Hutchinson M.I."/>
            <person name="Powell A.J."/>
            <person name="Barry K."/>
            <person name="Miller A.N."/>
            <person name="Grigoriev I.V."/>
            <person name="Debuchy R."/>
            <person name="Gladieux P."/>
            <person name="Hiltunen Thoren M."/>
            <person name="Johannesson H."/>
        </authorList>
    </citation>
    <scope>NUCLEOTIDE SEQUENCE</scope>
    <source>
        <strain evidence="3">PSN324</strain>
    </source>
</reference>
<accession>A0AAV9HB23</accession>
<dbReference type="PANTHER" id="PTHR12821">
    <property type="entry name" value="BYSTIN"/>
    <property type="match status" value="1"/>
</dbReference>
<feature type="compositionally biased region" description="Basic and acidic residues" evidence="2">
    <location>
        <begin position="51"/>
        <end position="64"/>
    </location>
</feature>
<dbReference type="GO" id="GO:0005737">
    <property type="term" value="C:cytoplasm"/>
    <property type="evidence" value="ECO:0007669"/>
    <property type="project" value="TreeGrafter"/>
</dbReference>
<comment type="similarity">
    <text evidence="1">Belongs to the bystin family.</text>
</comment>
<dbReference type="InterPro" id="IPR007955">
    <property type="entry name" value="Bystin"/>
</dbReference>
<dbReference type="GO" id="GO:0030688">
    <property type="term" value="C:preribosome, small subunit precursor"/>
    <property type="evidence" value="ECO:0007669"/>
    <property type="project" value="TreeGrafter"/>
</dbReference>
<organism evidence="3 4">
    <name type="scientific">Cladorrhinum samala</name>
    <dbReference type="NCBI Taxonomy" id="585594"/>
    <lineage>
        <taxon>Eukaryota</taxon>
        <taxon>Fungi</taxon>
        <taxon>Dikarya</taxon>
        <taxon>Ascomycota</taxon>
        <taxon>Pezizomycotina</taxon>
        <taxon>Sordariomycetes</taxon>
        <taxon>Sordariomycetidae</taxon>
        <taxon>Sordariales</taxon>
        <taxon>Podosporaceae</taxon>
        <taxon>Cladorrhinum</taxon>
    </lineage>
</organism>
<protein>
    <submittedName>
        <fullName evidence="3">Bystin</fullName>
    </submittedName>
</protein>
<feature type="region of interest" description="Disordered" evidence="2">
    <location>
        <begin position="1"/>
        <end position="116"/>
    </location>
</feature>
<keyword evidence="4" id="KW-1185">Reference proteome</keyword>
<evidence type="ECO:0000256" key="2">
    <source>
        <dbReference type="SAM" id="MobiDB-lite"/>
    </source>
</evidence>
<reference evidence="3" key="2">
    <citation type="submission" date="2023-06" db="EMBL/GenBank/DDBJ databases">
        <authorList>
            <consortium name="Lawrence Berkeley National Laboratory"/>
            <person name="Mondo S.J."/>
            <person name="Hensen N."/>
            <person name="Bonometti L."/>
            <person name="Westerberg I."/>
            <person name="Brannstrom I.O."/>
            <person name="Guillou S."/>
            <person name="Cros-Aarteil S."/>
            <person name="Calhoun S."/>
            <person name="Haridas S."/>
            <person name="Kuo A."/>
            <person name="Pangilinan J."/>
            <person name="Riley R."/>
            <person name="Labutti K."/>
            <person name="Andreopoulos B."/>
            <person name="Lipzen A."/>
            <person name="Chen C."/>
            <person name="Yanf M."/>
            <person name="Daum C."/>
            <person name="Ng V."/>
            <person name="Clum A."/>
            <person name="Steindorff A."/>
            <person name="Ohm R."/>
            <person name="Martin F."/>
            <person name="Silar P."/>
            <person name="Natvig D."/>
            <person name="Lalanne C."/>
            <person name="Gautier V."/>
            <person name="Ament-Velasquez S.L."/>
            <person name="Kruys A."/>
            <person name="Hutchinson M.I."/>
            <person name="Powell A.J."/>
            <person name="Barry K."/>
            <person name="Miller A.N."/>
            <person name="Grigoriev I.V."/>
            <person name="Debuchy R."/>
            <person name="Gladieux P."/>
            <person name="Thoren M.H."/>
            <person name="Johannesson H."/>
        </authorList>
    </citation>
    <scope>NUCLEOTIDE SEQUENCE</scope>
    <source>
        <strain evidence="3">PSN324</strain>
    </source>
</reference>
<dbReference type="PANTHER" id="PTHR12821:SF0">
    <property type="entry name" value="BYSTIN"/>
    <property type="match status" value="1"/>
</dbReference>
<dbReference type="GO" id="GO:0005730">
    <property type="term" value="C:nucleolus"/>
    <property type="evidence" value="ECO:0007669"/>
    <property type="project" value="TreeGrafter"/>
</dbReference>
<dbReference type="GO" id="GO:0006364">
    <property type="term" value="P:rRNA processing"/>
    <property type="evidence" value="ECO:0007669"/>
    <property type="project" value="TreeGrafter"/>
</dbReference>
<comment type="caution">
    <text evidence="3">The sequence shown here is derived from an EMBL/GenBank/DDBJ whole genome shotgun (WGS) entry which is preliminary data.</text>
</comment>
<dbReference type="AlphaFoldDB" id="A0AAV9HB23"/>
<feature type="compositionally biased region" description="Acidic residues" evidence="2">
    <location>
        <begin position="95"/>
        <end position="116"/>
    </location>
</feature>
<name>A0AAV9HB23_9PEZI</name>
<proteinExistence type="inferred from homology"/>
<dbReference type="GO" id="GO:0030515">
    <property type="term" value="F:snoRNA binding"/>
    <property type="evidence" value="ECO:0007669"/>
    <property type="project" value="TreeGrafter"/>
</dbReference>
<evidence type="ECO:0000313" key="4">
    <source>
        <dbReference type="Proteomes" id="UP001321749"/>
    </source>
</evidence>
<gene>
    <name evidence="3" type="ORF">QBC42DRAFT_53652</name>
</gene>
<evidence type="ECO:0000256" key="1">
    <source>
        <dbReference type="ARBA" id="ARBA00007114"/>
    </source>
</evidence>
<sequence>MPKAQSLSNKRRHNPLEHDLVATGVLKNSNGRPSKRANKGQAEEPSFVDAKASRKILDMSRDLLQEEDQLQEDLDAQSAPTTSAFDFDPSRLDTGSDEEEGYNNEEEAWGDEDEEVEEIEVDADDLETFNRYITPSMNDDPLLAHGWDLKGDSDAQQQGQGQGTNLADLILAKIAEKEAAGQGGWNDHRNGVEEDYELPPKVIDVFEKIGMILARYKSGPLPKPFKVLPQIPHWEDILPITKPESWTPNACFAATRIFVSAKPIVVQRFMEMVILDRVREDIYENKKLNVHLFNCLKKSLYKPAGFFKGFLIPLAASGTCTLREAQIISAVLARVSVPVLHSAAAMKALCEIAAEQASQKSECVSATNYLLKVLLEKRYALPWQVIDSLVFHFIRYASSVRDIDSVPDSLPVIFHQCLLVFAQRYRNDITEDQREALLDLLLNHGHYKIAPEIRRELLAGRGRGVPVAQPEVGLDGDDTMMMG</sequence>
<dbReference type="EMBL" id="MU865176">
    <property type="protein sequence ID" value="KAK4456697.1"/>
    <property type="molecule type" value="Genomic_DNA"/>
</dbReference>
<feature type="compositionally biased region" description="Acidic residues" evidence="2">
    <location>
        <begin position="65"/>
        <end position="75"/>
    </location>
</feature>
<dbReference type="Pfam" id="PF05291">
    <property type="entry name" value="Bystin"/>
    <property type="match status" value="1"/>
</dbReference>